<dbReference type="KEGG" id="ptkz:JDV02_002280"/>
<dbReference type="Proteomes" id="UP000829364">
    <property type="component" value="Chromosome 2"/>
</dbReference>
<keyword evidence="2" id="KW-1185">Reference proteome</keyword>
<dbReference type="Gene3D" id="3.40.50.720">
    <property type="entry name" value="NAD(P)-binding Rossmann-like Domain"/>
    <property type="match status" value="1"/>
</dbReference>
<evidence type="ECO:0000313" key="2">
    <source>
        <dbReference type="Proteomes" id="UP000829364"/>
    </source>
</evidence>
<gene>
    <name evidence="1" type="ORF">JDV02_002280</name>
</gene>
<dbReference type="EMBL" id="CP086355">
    <property type="protein sequence ID" value="UNI15778.1"/>
    <property type="molecule type" value="Genomic_DNA"/>
</dbReference>
<evidence type="ECO:0000313" key="1">
    <source>
        <dbReference type="EMBL" id="UNI15778.1"/>
    </source>
</evidence>
<sequence>MVPRIGRADQPSFAVDVIPVDWLVSNLVALTSRRDETLAHIDASTLHTAPQIYHVRNPRPLRLEDLPQMIADMCPGQQQQQQQGAAAAGLVPLEQWLGSVETAAEGEDAAGQLARSAVIKQMLSTGTAMFSLDNAKTMDLLETLNPGGVVEACPGVDAAFLDGLWRRM</sequence>
<accession>A0A9Q8QAR0</accession>
<reference evidence="1" key="1">
    <citation type="submission" date="2021-11" db="EMBL/GenBank/DDBJ databases">
        <title>Purpureocillium_takamizusanense_genome.</title>
        <authorList>
            <person name="Nguyen N.-H."/>
        </authorList>
    </citation>
    <scope>NUCLEOTIDE SEQUENCE</scope>
    <source>
        <strain evidence="1">PT3</strain>
    </source>
</reference>
<organism evidence="1 2">
    <name type="scientific">Purpureocillium takamizusanense</name>
    <dbReference type="NCBI Taxonomy" id="2060973"/>
    <lineage>
        <taxon>Eukaryota</taxon>
        <taxon>Fungi</taxon>
        <taxon>Dikarya</taxon>
        <taxon>Ascomycota</taxon>
        <taxon>Pezizomycotina</taxon>
        <taxon>Sordariomycetes</taxon>
        <taxon>Hypocreomycetidae</taxon>
        <taxon>Hypocreales</taxon>
        <taxon>Ophiocordycipitaceae</taxon>
        <taxon>Purpureocillium</taxon>
    </lineage>
</organism>
<name>A0A9Q8QAR0_9HYPO</name>
<dbReference type="OrthoDB" id="416786at2759"/>
<dbReference type="RefSeq" id="XP_047839259.1">
    <property type="nucleotide sequence ID" value="XM_047983289.1"/>
</dbReference>
<proteinExistence type="predicted"/>
<dbReference type="AlphaFoldDB" id="A0A9Q8QAR0"/>
<protein>
    <submittedName>
        <fullName evidence="1">Uncharacterized protein</fullName>
    </submittedName>
</protein>
<dbReference type="GeneID" id="72064241"/>